<dbReference type="PANTHER" id="PTHR39599">
    <property type="entry name" value="GPI-ANCHORED PROTEIN (EUROFUNG)-RELATED-RELATED"/>
    <property type="match status" value="1"/>
</dbReference>
<sequence>MGGRRPGIRNHRGRRLEGEVLLSVSHPIASAASRSLLIALQLSHRIKVEGTYTDRNSTETAAIPQVAESRRRAFEVLQILRKRDGNCPSGYDGCSKLGHSDICCKDNTICTRDDANNIACCPTGASCTGTLSATGTGVVVVGDSTSSFRFPQTASATQTTAGPTSVTLTGSTLAAAYPFVVIPTSFSNAQVCTSYYSLCQSEYTGCLSQLGGGYAVTVAVDGGSGTTRAGVSAAMSTCSSLSLEACHGLNIGYCAAYTTGVYENRATGPKRTSSLEDLLFGMFIGVAGMFM</sequence>
<name>A0A8T8WRW9_ASPJA</name>
<dbReference type="EMBL" id="KZ824827">
    <property type="protein sequence ID" value="RAH78414.1"/>
    <property type="molecule type" value="Genomic_DNA"/>
</dbReference>
<dbReference type="OrthoDB" id="5410926at2759"/>
<dbReference type="GeneID" id="37174496"/>
<reference evidence="1 2" key="1">
    <citation type="submission" date="2018-02" db="EMBL/GenBank/DDBJ databases">
        <title>The genomes of Aspergillus section Nigri reveals drivers in fungal speciation.</title>
        <authorList>
            <consortium name="DOE Joint Genome Institute"/>
            <person name="Vesth T.C."/>
            <person name="Nybo J."/>
            <person name="Theobald S."/>
            <person name="Brandl J."/>
            <person name="Frisvad J.C."/>
            <person name="Nielsen K.F."/>
            <person name="Lyhne E.K."/>
            <person name="Kogle M.E."/>
            <person name="Kuo A."/>
            <person name="Riley R."/>
            <person name="Clum A."/>
            <person name="Nolan M."/>
            <person name="Lipzen A."/>
            <person name="Salamov A."/>
            <person name="Henrissat B."/>
            <person name="Wiebenga A."/>
            <person name="De vries R.P."/>
            <person name="Grigoriev I.V."/>
            <person name="Mortensen U.H."/>
            <person name="Andersen M.R."/>
            <person name="Baker S.E."/>
        </authorList>
    </citation>
    <scope>NUCLEOTIDE SEQUENCE [LARGE SCALE GENOMIC DNA]</scope>
    <source>
        <strain evidence="1 2">CBS 114.51</strain>
    </source>
</reference>
<accession>A0A8T8WRW9</accession>
<gene>
    <name evidence="1" type="ORF">BO86DRAFT_382190</name>
</gene>
<dbReference type="Proteomes" id="UP000249497">
    <property type="component" value="Unassembled WGS sequence"/>
</dbReference>
<evidence type="ECO:0000313" key="1">
    <source>
        <dbReference type="EMBL" id="RAH78414.1"/>
    </source>
</evidence>
<proteinExistence type="predicted"/>
<dbReference type="AlphaFoldDB" id="A0A8T8WRW9"/>
<keyword evidence="2" id="KW-1185">Reference proteome</keyword>
<protein>
    <recommendedName>
        <fullName evidence="3">GPI anchored protein</fullName>
    </recommendedName>
</protein>
<evidence type="ECO:0008006" key="3">
    <source>
        <dbReference type="Google" id="ProtNLM"/>
    </source>
</evidence>
<organism evidence="1 2">
    <name type="scientific">Aspergillus japonicus CBS 114.51</name>
    <dbReference type="NCBI Taxonomy" id="1448312"/>
    <lineage>
        <taxon>Eukaryota</taxon>
        <taxon>Fungi</taxon>
        <taxon>Dikarya</taxon>
        <taxon>Ascomycota</taxon>
        <taxon>Pezizomycotina</taxon>
        <taxon>Eurotiomycetes</taxon>
        <taxon>Eurotiomycetidae</taxon>
        <taxon>Eurotiales</taxon>
        <taxon>Aspergillaceae</taxon>
        <taxon>Aspergillus</taxon>
        <taxon>Aspergillus subgen. Circumdati</taxon>
    </lineage>
</organism>
<dbReference type="PANTHER" id="PTHR39599:SF1">
    <property type="entry name" value="GPI-ANCHORED PROTEIN (EUROFUNG)"/>
    <property type="match status" value="1"/>
</dbReference>
<evidence type="ECO:0000313" key="2">
    <source>
        <dbReference type="Proteomes" id="UP000249497"/>
    </source>
</evidence>
<dbReference type="RefSeq" id="XP_025524308.1">
    <property type="nucleotide sequence ID" value="XM_025670804.1"/>
</dbReference>